<keyword evidence="5 15" id="KW-0812">Transmembrane</keyword>
<evidence type="ECO:0000256" key="9">
    <source>
        <dbReference type="ARBA" id="ARBA00022833"/>
    </source>
</evidence>
<comment type="cofactor">
    <cofactor evidence="1">
        <name>Zn(2+)</name>
        <dbReference type="ChEBI" id="CHEBI:29105"/>
    </cofactor>
</comment>
<dbReference type="InterPro" id="IPR048024">
    <property type="entry name" value="Fxna-like_M28_dom"/>
</dbReference>
<feature type="transmembrane region" description="Helical" evidence="15">
    <location>
        <begin position="622"/>
        <end position="646"/>
    </location>
</feature>
<dbReference type="FunCoup" id="A0A1X2H9V8">
    <property type="interactions" value="55"/>
</dbReference>
<keyword evidence="8" id="KW-0256">Endoplasmic reticulum</keyword>
<reference evidence="17 18" key="1">
    <citation type="submission" date="2016-07" db="EMBL/GenBank/DDBJ databases">
        <title>Pervasive Adenine N6-methylation of Active Genes in Fungi.</title>
        <authorList>
            <consortium name="DOE Joint Genome Institute"/>
            <person name="Mondo S.J."/>
            <person name="Dannebaum R.O."/>
            <person name="Kuo R.C."/>
            <person name="Labutti K."/>
            <person name="Haridas S."/>
            <person name="Kuo A."/>
            <person name="Salamov A."/>
            <person name="Ahrendt S.R."/>
            <person name="Lipzen A."/>
            <person name="Sullivan W."/>
            <person name="Andreopoulos W.B."/>
            <person name="Clum A."/>
            <person name="Lindquist E."/>
            <person name="Daum C."/>
            <person name="Ramamoorthy G.K."/>
            <person name="Gryganskyi A."/>
            <person name="Culley D."/>
            <person name="Magnuson J.K."/>
            <person name="James T.Y."/>
            <person name="O'Malley M.A."/>
            <person name="Stajich J.E."/>
            <person name="Spatafora J.W."/>
            <person name="Visel A."/>
            <person name="Grigoriev I.V."/>
        </authorList>
    </citation>
    <scope>NUCLEOTIDE SEQUENCE [LARGE SCALE GENOMIC DNA]</scope>
    <source>
        <strain evidence="17 18">NRRL 2496</strain>
    </source>
</reference>
<dbReference type="EC" id="3.4.-.-" evidence="14"/>
<feature type="transmembrane region" description="Helical" evidence="15">
    <location>
        <begin position="465"/>
        <end position="487"/>
    </location>
</feature>
<dbReference type="GO" id="GO:0005789">
    <property type="term" value="C:endoplasmic reticulum membrane"/>
    <property type="evidence" value="ECO:0007669"/>
    <property type="project" value="UniProtKB-SubCell"/>
</dbReference>
<feature type="domain" description="Peptidase M28" evidence="16">
    <location>
        <begin position="155"/>
        <end position="351"/>
    </location>
</feature>
<evidence type="ECO:0000256" key="7">
    <source>
        <dbReference type="ARBA" id="ARBA00022801"/>
    </source>
</evidence>
<keyword evidence="6 14" id="KW-0479">Metal-binding</keyword>
<feature type="transmembrane region" description="Helical" evidence="15">
    <location>
        <begin position="525"/>
        <end position="542"/>
    </location>
</feature>
<organism evidence="17 18">
    <name type="scientific">Syncephalastrum racemosum</name>
    <name type="common">Filamentous fungus</name>
    <dbReference type="NCBI Taxonomy" id="13706"/>
    <lineage>
        <taxon>Eukaryota</taxon>
        <taxon>Fungi</taxon>
        <taxon>Fungi incertae sedis</taxon>
        <taxon>Mucoromycota</taxon>
        <taxon>Mucoromycotina</taxon>
        <taxon>Mucoromycetes</taxon>
        <taxon>Mucorales</taxon>
        <taxon>Syncephalastraceae</taxon>
        <taxon>Syncephalastrum</taxon>
    </lineage>
</organism>
<evidence type="ECO:0000256" key="15">
    <source>
        <dbReference type="SAM" id="Phobius"/>
    </source>
</evidence>
<feature type="transmembrane region" description="Helical" evidence="15">
    <location>
        <begin position="429"/>
        <end position="453"/>
    </location>
</feature>
<dbReference type="PANTHER" id="PTHR12147:SF22">
    <property type="entry name" value="ENDOPLASMIC RETICULUM METALLOPEPTIDASE 1"/>
    <property type="match status" value="1"/>
</dbReference>
<evidence type="ECO:0000256" key="12">
    <source>
        <dbReference type="ARBA" id="ARBA00023136"/>
    </source>
</evidence>
<evidence type="ECO:0000256" key="14">
    <source>
        <dbReference type="RuleBase" id="RU361240"/>
    </source>
</evidence>
<dbReference type="Gene3D" id="3.40.630.10">
    <property type="entry name" value="Zn peptidases"/>
    <property type="match status" value="1"/>
</dbReference>
<evidence type="ECO:0000256" key="1">
    <source>
        <dbReference type="ARBA" id="ARBA00001947"/>
    </source>
</evidence>
<feature type="transmembrane region" description="Helical" evidence="15">
    <location>
        <begin position="382"/>
        <end position="408"/>
    </location>
</feature>
<evidence type="ECO:0000256" key="10">
    <source>
        <dbReference type="ARBA" id="ARBA00022989"/>
    </source>
</evidence>
<comment type="caution">
    <text evidence="17">The sequence shown here is derived from an EMBL/GenBank/DDBJ whole genome shotgun (WGS) entry which is preliminary data.</text>
</comment>
<dbReference type="GO" id="GO:0006508">
    <property type="term" value="P:proteolysis"/>
    <property type="evidence" value="ECO:0007669"/>
    <property type="project" value="UniProtKB-KW"/>
</dbReference>
<dbReference type="SUPFAM" id="SSF53187">
    <property type="entry name" value="Zn-dependent exopeptidases"/>
    <property type="match status" value="1"/>
</dbReference>
<evidence type="ECO:0000259" key="16">
    <source>
        <dbReference type="Pfam" id="PF04389"/>
    </source>
</evidence>
<evidence type="ECO:0000256" key="13">
    <source>
        <dbReference type="ARBA" id="ARBA00023180"/>
    </source>
</evidence>
<keyword evidence="4 14" id="KW-0645">Protease</keyword>
<sequence length="895" mass="99743">MADLRNRKTARGSVSLYDTSLADDDSSKLATAPKNWLASWSRLVVCWLLAIAIATHFHYKLPTPKGRSTGAEFSEHNAMQTISYLSDTLGYRIVGTVEEAQTIEYLESALRSYKTEAQGVPGAPKFDMWTQKASGAHRFDIMEHMVYKAYTNITNIVVRLSCPEHESRSCEENAILINSHFDTTLGSPGATDDGSGVAVMLELVRVLSRQDWSGYRNSIVFLFNGAEESLQDASHAFITMHDVKDSIRSVVNIDACGTTGREILFQANSREMIEAYKQAPYPHGTVVANDVFRTGLILSDTDFRQFVQYGNLTGIDMAIYKNSYLYHTHLDVTKNLEPGAIQHLGENTLAIVQYLAKNSSLTQIEPTSEVVFFDTLGLTFTVYSWATAYTLQMATAAIATLFVVFVMYRTTQQAPYRTGMQVALAYTKSSVSVVLSALACIGSPIAIALFLTSIDRHMAWFGREWYGAVIFCPMAFLGAYGVQYLFYALPGPMHYNMEYGTYMSIILTFALSTFLTTQTSVASSYIFWIYCSILLAAGLLSLQKQRVHWSTYVLSATPLALIYTDYTYALIDIFVPLTGRMGVQTPVDVIIAIVFGMITFMTFLPGLAHVHRFGKAMLRKILIWAALVQVVVLSLVFASGGIYGGWAFPYDEMHPKRVFVQHLKNMTSGEAYIGLAQADHGPYLDTVIQSVEDALGVEAEVRGSGYKNEWDTVYPFSEFLGGFRFNVEPYTRRIAAAKLGKDSLAKHWPGPFPALTVHNDRYDPVTGVRSFSILSVSPTYTWTVLSFDAQVVDWSIESPPLPEFSHYVVRHVVGHGSDAWRLDVSVKVPEEHRAEAAAGRWKLRCEFTAMEQENFAGRGEERLVAGLGMLQVIDNVLPIWTTPTYMSSTVQVWDL</sequence>
<gene>
    <name evidence="17" type="ORF">BCR43DRAFT_459238</name>
</gene>
<protein>
    <recommendedName>
        <fullName evidence="14">Peptide hydrolase</fullName>
        <ecNumber evidence="14">3.4.-.-</ecNumber>
    </recommendedName>
</protein>
<feature type="transmembrane region" description="Helical" evidence="15">
    <location>
        <begin position="589"/>
        <end position="610"/>
    </location>
</feature>
<feature type="transmembrane region" description="Helical" evidence="15">
    <location>
        <begin position="549"/>
        <end position="569"/>
    </location>
</feature>
<keyword evidence="9 14" id="KW-0862">Zinc</keyword>
<comment type="similarity">
    <text evidence="3 14">Belongs to the peptidase M28 family.</text>
</comment>
<dbReference type="FunFam" id="3.40.630.10:FF:000008">
    <property type="entry name" value="Endoplasmic reticulum metallopeptidase 1"/>
    <property type="match status" value="1"/>
</dbReference>
<dbReference type="OMA" id="WNNTIGA"/>
<dbReference type="InterPro" id="IPR007484">
    <property type="entry name" value="Peptidase_M28"/>
</dbReference>
<evidence type="ECO:0000256" key="11">
    <source>
        <dbReference type="ARBA" id="ARBA00023049"/>
    </source>
</evidence>
<evidence type="ECO:0000256" key="5">
    <source>
        <dbReference type="ARBA" id="ARBA00022692"/>
    </source>
</evidence>
<comment type="subcellular location">
    <subcellularLocation>
        <location evidence="2">Endoplasmic reticulum membrane</location>
        <topology evidence="2">Multi-pass membrane protein</topology>
    </subcellularLocation>
</comment>
<evidence type="ECO:0000313" key="18">
    <source>
        <dbReference type="Proteomes" id="UP000242180"/>
    </source>
</evidence>
<keyword evidence="11" id="KW-0482">Metalloprotease</keyword>
<keyword evidence="13" id="KW-0325">Glycoprotein</keyword>
<dbReference type="PANTHER" id="PTHR12147">
    <property type="entry name" value="METALLOPEPTIDASE M28 FAMILY MEMBER"/>
    <property type="match status" value="1"/>
</dbReference>
<keyword evidence="18" id="KW-1185">Reference proteome</keyword>
<keyword evidence="10 15" id="KW-1133">Transmembrane helix</keyword>
<dbReference type="STRING" id="13706.A0A1X2H9V8"/>
<evidence type="ECO:0000256" key="3">
    <source>
        <dbReference type="ARBA" id="ARBA00010918"/>
    </source>
</evidence>
<proteinExistence type="inferred from homology"/>
<feature type="transmembrane region" description="Helical" evidence="15">
    <location>
        <begin position="40"/>
        <end position="59"/>
    </location>
</feature>
<keyword evidence="12 15" id="KW-0472">Membrane</keyword>
<dbReference type="InParanoid" id="A0A1X2H9V8"/>
<evidence type="ECO:0000256" key="2">
    <source>
        <dbReference type="ARBA" id="ARBA00004477"/>
    </source>
</evidence>
<name>A0A1X2H9V8_SYNRA</name>
<evidence type="ECO:0000256" key="8">
    <source>
        <dbReference type="ARBA" id="ARBA00022824"/>
    </source>
</evidence>
<dbReference type="GO" id="GO:0008235">
    <property type="term" value="F:metalloexopeptidase activity"/>
    <property type="evidence" value="ECO:0007669"/>
    <property type="project" value="InterPro"/>
</dbReference>
<evidence type="ECO:0000313" key="17">
    <source>
        <dbReference type="EMBL" id="ORY95453.1"/>
    </source>
</evidence>
<evidence type="ECO:0000256" key="6">
    <source>
        <dbReference type="ARBA" id="ARBA00022723"/>
    </source>
</evidence>
<dbReference type="GO" id="GO:0046872">
    <property type="term" value="F:metal ion binding"/>
    <property type="evidence" value="ECO:0007669"/>
    <property type="project" value="UniProtKB-KW"/>
</dbReference>
<evidence type="ECO:0000256" key="4">
    <source>
        <dbReference type="ARBA" id="ARBA00022670"/>
    </source>
</evidence>
<keyword evidence="7 14" id="KW-0378">Hydrolase</keyword>
<dbReference type="CDD" id="cd03875">
    <property type="entry name" value="M28_Fxna_like"/>
    <property type="match status" value="1"/>
</dbReference>
<dbReference type="EMBL" id="MCGN01000006">
    <property type="protein sequence ID" value="ORY95453.1"/>
    <property type="molecule type" value="Genomic_DNA"/>
</dbReference>
<dbReference type="AlphaFoldDB" id="A0A1X2H9V8"/>
<dbReference type="OrthoDB" id="76293at2759"/>
<dbReference type="Proteomes" id="UP000242180">
    <property type="component" value="Unassembled WGS sequence"/>
</dbReference>
<accession>A0A1X2H9V8</accession>
<dbReference type="InterPro" id="IPR045175">
    <property type="entry name" value="M28_fam"/>
</dbReference>
<feature type="transmembrane region" description="Helical" evidence="15">
    <location>
        <begin position="499"/>
        <end position="519"/>
    </location>
</feature>
<dbReference type="Pfam" id="PF04389">
    <property type="entry name" value="Peptidase_M28"/>
    <property type="match status" value="1"/>
</dbReference>